<evidence type="ECO:0000256" key="2">
    <source>
        <dbReference type="PIRSR" id="PIRSR601310-3"/>
    </source>
</evidence>
<reference evidence="5 6" key="1">
    <citation type="submission" date="2016-10" db="EMBL/GenBank/DDBJ databases">
        <title>Description of Gloeomargarita lithophora gen. nov., sp. nov., a thylakoid-bearing basal-branching cyanobacterium with intracellular carbonates, and proposal for Gloeomargaritales ord. nov.</title>
        <authorList>
            <person name="Moreira D."/>
            <person name="Tavera R."/>
            <person name="Benzerara K."/>
            <person name="Skouri-Panet F."/>
            <person name="Couradeau E."/>
            <person name="Gerard E."/>
            <person name="Loussert C."/>
            <person name="Novelo E."/>
            <person name="Zivanovic Y."/>
            <person name="Lopez-Garcia P."/>
        </authorList>
    </citation>
    <scope>NUCLEOTIDE SEQUENCE [LARGE SCALE GENOMIC DNA]</scope>
    <source>
        <strain evidence="5 6">D10</strain>
    </source>
</reference>
<organism evidence="5 6">
    <name type="scientific">Gloeomargarita lithophora Alchichica-D10</name>
    <dbReference type="NCBI Taxonomy" id="1188229"/>
    <lineage>
        <taxon>Bacteria</taxon>
        <taxon>Bacillati</taxon>
        <taxon>Cyanobacteriota</taxon>
        <taxon>Cyanophyceae</taxon>
        <taxon>Gloeomargaritales</taxon>
        <taxon>Gloeomargaritaceae</taxon>
        <taxon>Gloeomargarita</taxon>
    </lineage>
</organism>
<evidence type="ECO:0000256" key="1">
    <source>
        <dbReference type="PIRSR" id="PIRSR601310-1"/>
    </source>
</evidence>
<dbReference type="Pfam" id="PF01230">
    <property type="entry name" value="HIT"/>
    <property type="match status" value="1"/>
</dbReference>
<dbReference type="KEGG" id="glt:GlitD10_1184"/>
<dbReference type="SUPFAM" id="SSF54197">
    <property type="entry name" value="HIT-like"/>
    <property type="match status" value="1"/>
</dbReference>
<evidence type="ECO:0000256" key="3">
    <source>
        <dbReference type="PROSITE-ProRule" id="PRU00464"/>
    </source>
</evidence>
<protein>
    <submittedName>
        <fullName evidence="5">Histidine triad family protein</fullName>
    </submittedName>
</protein>
<evidence type="ECO:0000313" key="6">
    <source>
        <dbReference type="Proteomes" id="UP000180235"/>
    </source>
</evidence>
<dbReference type="InterPro" id="IPR036265">
    <property type="entry name" value="HIT-like_sf"/>
</dbReference>
<evidence type="ECO:0000313" key="5">
    <source>
        <dbReference type="EMBL" id="APB33504.1"/>
    </source>
</evidence>
<dbReference type="CDD" id="cd01276">
    <property type="entry name" value="PKCI_related"/>
    <property type="match status" value="1"/>
</dbReference>
<name>A0A1J0AC54_9CYAN</name>
<dbReference type="FunFam" id="3.30.428.10:FF:000005">
    <property type="entry name" value="Histidine triad nucleotide-binding protein 1"/>
    <property type="match status" value="1"/>
</dbReference>
<dbReference type="PROSITE" id="PS00892">
    <property type="entry name" value="HIT_1"/>
    <property type="match status" value="1"/>
</dbReference>
<dbReference type="PANTHER" id="PTHR23089">
    <property type="entry name" value="HISTIDINE TRIAD HIT PROTEIN"/>
    <property type="match status" value="1"/>
</dbReference>
<dbReference type="EMBL" id="CP017675">
    <property type="protein sequence ID" value="APB33504.1"/>
    <property type="molecule type" value="Genomic_DNA"/>
</dbReference>
<proteinExistence type="predicted"/>
<dbReference type="GO" id="GO:0003824">
    <property type="term" value="F:catalytic activity"/>
    <property type="evidence" value="ECO:0007669"/>
    <property type="project" value="InterPro"/>
</dbReference>
<evidence type="ECO:0000259" key="4">
    <source>
        <dbReference type="PROSITE" id="PS51084"/>
    </source>
</evidence>
<dbReference type="InterPro" id="IPR001310">
    <property type="entry name" value="Histidine_triad_HIT"/>
</dbReference>
<dbReference type="Gene3D" id="3.30.428.10">
    <property type="entry name" value="HIT-like"/>
    <property type="match status" value="1"/>
</dbReference>
<dbReference type="AlphaFoldDB" id="A0A1J0AC54"/>
<dbReference type="OrthoDB" id="9784774at2"/>
<dbReference type="Proteomes" id="UP000180235">
    <property type="component" value="Chromosome"/>
</dbReference>
<dbReference type="InterPro" id="IPR011146">
    <property type="entry name" value="HIT-like"/>
</dbReference>
<gene>
    <name evidence="5" type="primary">hit</name>
    <name evidence="5" type="ORF">GlitD10_1184</name>
</gene>
<accession>A0A1J0AC54</accession>
<dbReference type="PRINTS" id="PR00332">
    <property type="entry name" value="HISTRIAD"/>
</dbReference>
<keyword evidence="6" id="KW-1185">Reference proteome</keyword>
<sequence>MSSDTIFGRIIRREIPATIVHEDEHCIVIQDIHPQAPVHLLVIPKEPIPRISQAQPEHQALLGHLLRVAQQVAQAHHLTEGYRLVINDGLQGGQTVYHLHLHILGGRDMAWPPG</sequence>
<dbReference type="InterPro" id="IPR019808">
    <property type="entry name" value="Histidine_triad_CS"/>
</dbReference>
<dbReference type="RefSeq" id="WP_071454082.1">
    <property type="nucleotide sequence ID" value="NZ_CP017675.1"/>
</dbReference>
<feature type="active site" description="Tele-AMP-histidine intermediate" evidence="1">
    <location>
        <position position="100"/>
    </location>
</feature>
<feature type="short sequence motif" description="Histidine triad motif" evidence="2 3">
    <location>
        <begin position="98"/>
        <end position="102"/>
    </location>
</feature>
<dbReference type="PROSITE" id="PS51084">
    <property type="entry name" value="HIT_2"/>
    <property type="match status" value="1"/>
</dbReference>
<dbReference type="STRING" id="1188229.GlitD10_1184"/>
<feature type="domain" description="HIT" evidence="4">
    <location>
        <begin position="6"/>
        <end position="114"/>
    </location>
</feature>